<dbReference type="InterPro" id="IPR036390">
    <property type="entry name" value="WH_DNA-bd_sf"/>
</dbReference>
<evidence type="ECO:0000256" key="1">
    <source>
        <dbReference type="ARBA" id="ARBA00009437"/>
    </source>
</evidence>
<dbReference type="EMBL" id="CP089982">
    <property type="protein sequence ID" value="WXA92508.1"/>
    <property type="molecule type" value="Genomic_DNA"/>
</dbReference>
<dbReference type="Pfam" id="PF03466">
    <property type="entry name" value="LysR_substrate"/>
    <property type="match status" value="1"/>
</dbReference>
<evidence type="ECO:0000259" key="5">
    <source>
        <dbReference type="PROSITE" id="PS50931"/>
    </source>
</evidence>
<evidence type="ECO:0000313" key="6">
    <source>
        <dbReference type="EMBL" id="WXA92508.1"/>
    </source>
</evidence>
<dbReference type="Pfam" id="PF00126">
    <property type="entry name" value="HTH_1"/>
    <property type="match status" value="1"/>
</dbReference>
<dbReference type="InterPro" id="IPR058163">
    <property type="entry name" value="LysR-type_TF_proteobact-type"/>
</dbReference>
<accession>A0ABZ2K191</accession>
<dbReference type="Gene3D" id="1.10.10.10">
    <property type="entry name" value="Winged helix-like DNA-binding domain superfamily/Winged helix DNA-binding domain"/>
    <property type="match status" value="1"/>
</dbReference>
<evidence type="ECO:0000256" key="4">
    <source>
        <dbReference type="ARBA" id="ARBA00023163"/>
    </source>
</evidence>
<comment type="similarity">
    <text evidence="1">Belongs to the LysR transcriptional regulatory family.</text>
</comment>
<evidence type="ECO:0000256" key="3">
    <source>
        <dbReference type="ARBA" id="ARBA00023125"/>
    </source>
</evidence>
<gene>
    <name evidence="6" type="ORF">LZC95_39420</name>
</gene>
<dbReference type="Proteomes" id="UP001379533">
    <property type="component" value="Chromosome"/>
</dbReference>
<dbReference type="InterPro" id="IPR000847">
    <property type="entry name" value="LysR_HTH_N"/>
</dbReference>
<sequence>MAFLLDDPNVGMAGLVAFVRTAESGSFARAAVSLGRTPSGVAKAVARLEQRLGGALFSRTTRTLSLTECGEVVLEHAKNVVESIASAEAAITAARSGPRGRLKVSVPHGLGRAVVLPSLPRFAAAYPEIRVEMDFEARPVDVIGGGYDVVLRTGKAPDSGLRAKRVGRVREIVCAAKSYVARRGAPRTVEELTRHDCIRYRSPKTGRIQAWSLPHDGSGNVPATLVFNTADAIVFALRSGMGIAQVTECTVREDMAKGELIPLFEAHRLEGRDVWLIWPADRHHQPKVRAFIDHAAALFAH</sequence>
<keyword evidence="2" id="KW-0805">Transcription regulation</keyword>
<dbReference type="PANTHER" id="PTHR30537:SF72">
    <property type="entry name" value="LYSR FAMILY TRANSCRIPTIONAL REGULATOR"/>
    <property type="match status" value="1"/>
</dbReference>
<dbReference type="PANTHER" id="PTHR30537">
    <property type="entry name" value="HTH-TYPE TRANSCRIPTIONAL REGULATOR"/>
    <property type="match status" value="1"/>
</dbReference>
<dbReference type="SUPFAM" id="SSF46785">
    <property type="entry name" value="Winged helix' DNA-binding domain"/>
    <property type="match status" value="1"/>
</dbReference>
<feature type="domain" description="HTH lysR-type" evidence="5">
    <location>
        <begin position="10"/>
        <end position="67"/>
    </location>
</feature>
<dbReference type="Gene3D" id="3.40.190.290">
    <property type="match status" value="1"/>
</dbReference>
<dbReference type="InterPro" id="IPR005119">
    <property type="entry name" value="LysR_subst-bd"/>
</dbReference>
<dbReference type="PROSITE" id="PS50931">
    <property type="entry name" value="HTH_LYSR"/>
    <property type="match status" value="1"/>
</dbReference>
<dbReference type="SUPFAM" id="SSF53850">
    <property type="entry name" value="Periplasmic binding protein-like II"/>
    <property type="match status" value="1"/>
</dbReference>
<name>A0ABZ2K191_9BACT</name>
<keyword evidence="7" id="KW-1185">Reference proteome</keyword>
<proteinExistence type="inferred from homology"/>
<protein>
    <submittedName>
        <fullName evidence="6">LysR family transcriptional regulator</fullName>
    </submittedName>
</protein>
<keyword evidence="3" id="KW-0238">DNA-binding</keyword>
<dbReference type="CDD" id="cd08422">
    <property type="entry name" value="PBP2_CrgA_like"/>
    <property type="match status" value="1"/>
</dbReference>
<keyword evidence="4" id="KW-0804">Transcription</keyword>
<organism evidence="6 7">
    <name type="scientific">Pendulispora brunnea</name>
    <dbReference type="NCBI Taxonomy" id="2905690"/>
    <lineage>
        <taxon>Bacteria</taxon>
        <taxon>Pseudomonadati</taxon>
        <taxon>Myxococcota</taxon>
        <taxon>Myxococcia</taxon>
        <taxon>Myxococcales</taxon>
        <taxon>Sorangiineae</taxon>
        <taxon>Pendulisporaceae</taxon>
        <taxon>Pendulispora</taxon>
    </lineage>
</organism>
<evidence type="ECO:0000313" key="7">
    <source>
        <dbReference type="Proteomes" id="UP001379533"/>
    </source>
</evidence>
<dbReference type="RefSeq" id="WP_394843110.1">
    <property type="nucleotide sequence ID" value="NZ_CP089982.1"/>
</dbReference>
<dbReference type="InterPro" id="IPR036388">
    <property type="entry name" value="WH-like_DNA-bd_sf"/>
</dbReference>
<evidence type="ECO:0000256" key="2">
    <source>
        <dbReference type="ARBA" id="ARBA00023015"/>
    </source>
</evidence>
<reference evidence="6 7" key="1">
    <citation type="submission" date="2021-12" db="EMBL/GenBank/DDBJ databases">
        <title>Discovery of the Pendulisporaceae a myxobacterial family with distinct sporulation behavior and unique specialized metabolism.</title>
        <authorList>
            <person name="Garcia R."/>
            <person name="Popoff A."/>
            <person name="Bader C.D."/>
            <person name="Loehr J."/>
            <person name="Walesch S."/>
            <person name="Walt C."/>
            <person name="Boldt J."/>
            <person name="Bunk B."/>
            <person name="Haeckl F.J.F.P.J."/>
            <person name="Gunesch A.P."/>
            <person name="Birkelbach J."/>
            <person name="Nuebel U."/>
            <person name="Pietschmann T."/>
            <person name="Bach T."/>
            <person name="Mueller R."/>
        </authorList>
    </citation>
    <scope>NUCLEOTIDE SEQUENCE [LARGE SCALE GENOMIC DNA]</scope>
    <source>
        <strain evidence="6 7">MSr12523</strain>
    </source>
</reference>